<keyword evidence="10" id="KW-0812">Transmembrane</keyword>
<evidence type="ECO:0000256" key="5">
    <source>
        <dbReference type="ARBA" id="ARBA00022741"/>
    </source>
</evidence>
<evidence type="ECO:0000256" key="7">
    <source>
        <dbReference type="ARBA" id="ARBA00023136"/>
    </source>
</evidence>
<dbReference type="InterPro" id="IPR051716">
    <property type="entry name" value="Plant_RL_S/T_kinase"/>
</dbReference>
<evidence type="ECO:0000256" key="3">
    <source>
        <dbReference type="ARBA" id="ARBA00022729"/>
    </source>
</evidence>
<comment type="subcellular location">
    <subcellularLocation>
        <location evidence="1">Membrane</location>
        <topology evidence="1">Single-pass type I membrane protein</topology>
    </subcellularLocation>
</comment>
<proteinExistence type="predicted"/>
<dbReference type="InterPro" id="IPR032675">
    <property type="entry name" value="LRR_dom_sf"/>
</dbReference>
<dbReference type="InterPro" id="IPR001611">
    <property type="entry name" value="Leu-rich_rpt"/>
</dbReference>
<evidence type="ECO:0000256" key="1">
    <source>
        <dbReference type="ARBA" id="ARBA00004479"/>
    </source>
</evidence>
<dbReference type="GO" id="GO:0005524">
    <property type="term" value="F:ATP binding"/>
    <property type="evidence" value="ECO:0007669"/>
    <property type="project" value="UniProtKB-KW"/>
</dbReference>
<accession>A0AAW1N8X6</accession>
<dbReference type="Pfam" id="PF00560">
    <property type="entry name" value="LRR_1"/>
    <property type="match status" value="4"/>
</dbReference>
<keyword evidence="12" id="KW-1185">Reference proteome</keyword>
<evidence type="ECO:0000256" key="6">
    <source>
        <dbReference type="ARBA" id="ARBA00022840"/>
    </source>
</evidence>
<protein>
    <submittedName>
        <fullName evidence="11">Uncharacterized protein</fullName>
    </submittedName>
</protein>
<comment type="caution">
    <text evidence="11">The sequence shown here is derived from an EMBL/GenBank/DDBJ whole genome shotgun (WGS) entry which is preliminary data.</text>
</comment>
<gene>
    <name evidence="11" type="ORF">RND81_01G214000</name>
</gene>
<keyword evidence="10" id="KW-1133">Transmembrane helix</keyword>
<evidence type="ECO:0000256" key="8">
    <source>
        <dbReference type="ARBA" id="ARBA00023170"/>
    </source>
</evidence>
<name>A0AAW1N8X6_SAPOF</name>
<feature type="transmembrane region" description="Helical" evidence="10">
    <location>
        <begin position="198"/>
        <end position="217"/>
    </location>
</feature>
<keyword evidence="2" id="KW-0433">Leucine-rich repeat</keyword>
<dbReference type="Proteomes" id="UP001443914">
    <property type="component" value="Unassembled WGS sequence"/>
</dbReference>
<evidence type="ECO:0000256" key="9">
    <source>
        <dbReference type="ARBA" id="ARBA00023180"/>
    </source>
</evidence>
<dbReference type="AlphaFoldDB" id="A0AAW1N8X6"/>
<keyword evidence="8" id="KW-0675">Receptor</keyword>
<keyword evidence="7 10" id="KW-0472">Membrane</keyword>
<organism evidence="11 12">
    <name type="scientific">Saponaria officinalis</name>
    <name type="common">Common soapwort</name>
    <name type="synonym">Lychnis saponaria</name>
    <dbReference type="NCBI Taxonomy" id="3572"/>
    <lineage>
        <taxon>Eukaryota</taxon>
        <taxon>Viridiplantae</taxon>
        <taxon>Streptophyta</taxon>
        <taxon>Embryophyta</taxon>
        <taxon>Tracheophyta</taxon>
        <taxon>Spermatophyta</taxon>
        <taxon>Magnoliopsida</taxon>
        <taxon>eudicotyledons</taxon>
        <taxon>Gunneridae</taxon>
        <taxon>Pentapetalae</taxon>
        <taxon>Caryophyllales</taxon>
        <taxon>Caryophyllaceae</taxon>
        <taxon>Caryophylleae</taxon>
        <taxon>Saponaria</taxon>
    </lineage>
</organism>
<evidence type="ECO:0000313" key="12">
    <source>
        <dbReference type="Proteomes" id="UP001443914"/>
    </source>
</evidence>
<reference evidence="11" key="1">
    <citation type="submission" date="2024-03" db="EMBL/GenBank/DDBJ databases">
        <title>WGS assembly of Saponaria officinalis var. Norfolk2.</title>
        <authorList>
            <person name="Jenkins J."/>
            <person name="Shu S."/>
            <person name="Grimwood J."/>
            <person name="Barry K."/>
            <person name="Goodstein D."/>
            <person name="Schmutz J."/>
            <person name="Leebens-Mack J."/>
            <person name="Osbourn A."/>
        </authorList>
    </citation>
    <scope>NUCLEOTIDE SEQUENCE [LARGE SCALE GENOMIC DNA]</scope>
    <source>
        <strain evidence="11">JIC</strain>
    </source>
</reference>
<keyword evidence="3" id="KW-0732">Signal</keyword>
<dbReference type="SMART" id="SM00369">
    <property type="entry name" value="LRR_TYP"/>
    <property type="match status" value="3"/>
</dbReference>
<dbReference type="PANTHER" id="PTHR48053">
    <property type="entry name" value="LEUCINE RICH REPEAT FAMILY PROTEIN, EXPRESSED"/>
    <property type="match status" value="1"/>
</dbReference>
<keyword evidence="4" id="KW-0677">Repeat</keyword>
<dbReference type="Gene3D" id="3.80.10.10">
    <property type="entry name" value="Ribonuclease Inhibitor"/>
    <property type="match status" value="2"/>
</dbReference>
<keyword evidence="9" id="KW-0325">Glycoprotein</keyword>
<sequence>MVLSLQQNSFVGPIPQEITQLTKLLTLNISWNSLSGSIPSSVSNLANLQFLHLQENNLTGSIPASIGSMNNLIELQLGKNYLSGQIASVPRNLQYSLNLSHNQFDGPIPNSLSLLSSLQVLDLSYNRFSGPIPNFSFDQSLVTLLLNNNSLSGVRPKFSSNVVVDTDGNPGLRTLPPDSVPVSVPVFSHRKTRVRVKIAVEIGGLLFGGIVGFFAVWRKTRVRVINGHLIITCNNSN</sequence>
<evidence type="ECO:0000256" key="10">
    <source>
        <dbReference type="SAM" id="Phobius"/>
    </source>
</evidence>
<evidence type="ECO:0000313" key="11">
    <source>
        <dbReference type="EMBL" id="KAK9758190.1"/>
    </source>
</evidence>
<dbReference type="EMBL" id="JBDFQZ010000001">
    <property type="protein sequence ID" value="KAK9758190.1"/>
    <property type="molecule type" value="Genomic_DNA"/>
</dbReference>
<dbReference type="InterPro" id="IPR003591">
    <property type="entry name" value="Leu-rich_rpt_typical-subtyp"/>
</dbReference>
<dbReference type="FunFam" id="3.80.10.10:FF:000041">
    <property type="entry name" value="LRR receptor-like serine/threonine-protein kinase ERECTA"/>
    <property type="match status" value="1"/>
</dbReference>
<evidence type="ECO:0000256" key="2">
    <source>
        <dbReference type="ARBA" id="ARBA00022614"/>
    </source>
</evidence>
<dbReference type="PANTHER" id="PTHR48053:SF105">
    <property type="entry name" value="RECEPTOR-LIKE PROTEIN KINASE"/>
    <property type="match status" value="1"/>
</dbReference>
<dbReference type="SUPFAM" id="SSF52058">
    <property type="entry name" value="L domain-like"/>
    <property type="match status" value="1"/>
</dbReference>
<evidence type="ECO:0000256" key="4">
    <source>
        <dbReference type="ARBA" id="ARBA00022737"/>
    </source>
</evidence>
<keyword evidence="5" id="KW-0547">Nucleotide-binding</keyword>
<dbReference type="GO" id="GO:0016020">
    <property type="term" value="C:membrane"/>
    <property type="evidence" value="ECO:0007669"/>
    <property type="project" value="UniProtKB-SubCell"/>
</dbReference>
<keyword evidence="6" id="KW-0067">ATP-binding</keyword>